<dbReference type="EMBL" id="UGLW01000003">
    <property type="protein sequence ID" value="STV24881.1"/>
    <property type="molecule type" value="Genomic_DNA"/>
</dbReference>
<reference evidence="1 2" key="1">
    <citation type="submission" date="2018-06" db="EMBL/GenBank/DDBJ databases">
        <authorList>
            <consortium name="Pathogen Informatics"/>
            <person name="Doyle S."/>
        </authorList>
    </citation>
    <scope>NUCLEOTIDE SEQUENCE [LARGE SCALE GENOMIC DNA]</scope>
    <source>
        <strain evidence="1 2">NCTC10313</strain>
    </source>
</reference>
<dbReference type="Proteomes" id="UP000254487">
    <property type="component" value="Unassembled WGS sequence"/>
</dbReference>
<protein>
    <submittedName>
        <fullName evidence="1">Uncharacterized protein</fullName>
    </submittedName>
</protein>
<organism evidence="1 2">
    <name type="scientific">Klebsiella pneumoniae subsp. ozaenae</name>
    <dbReference type="NCBI Taxonomy" id="574"/>
    <lineage>
        <taxon>Bacteria</taxon>
        <taxon>Pseudomonadati</taxon>
        <taxon>Pseudomonadota</taxon>
        <taxon>Gammaproteobacteria</taxon>
        <taxon>Enterobacterales</taxon>
        <taxon>Enterobacteriaceae</taxon>
        <taxon>Klebsiella/Raoultella group</taxon>
        <taxon>Klebsiella</taxon>
        <taxon>Klebsiella pneumoniae complex</taxon>
    </lineage>
</organism>
<sequence length="70" mass="7805">MFRFICSVVRGAAIGHFIVGEEYVADEEFRITTTGENGADCLSLWMVENMKIYEIAGDAESQVIVVFEPV</sequence>
<name>A0A378AYM0_KLEPO</name>
<evidence type="ECO:0000313" key="1">
    <source>
        <dbReference type="EMBL" id="STV24881.1"/>
    </source>
</evidence>
<gene>
    <name evidence="1" type="ORF">NCTC10313_06359</name>
</gene>
<proteinExistence type="predicted"/>
<evidence type="ECO:0000313" key="2">
    <source>
        <dbReference type="Proteomes" id="UP000254487"/>
    </source>
</evidence>
<accession>A0A378AYM0</accession>
<dbReference type="AlphaFoldDB" id="A0A378AYM0"/>